<reference evidence="2 3" key="1">
    <citation type="submission" date="2013-01" db="EMBL/GenBank/DDBJ databases">
        <title>Whole genome shotgun sequence of Gordonia soli NBRC 108243.</title>
        <authorList>
            <person name="Isaki-Nakamura S."/>
            <person name="Hosoyama A."/>
            <person name="Tsuchikane K."/>
            <person name="Ando Y."/>
            <person name="Baba S."/>
            <person name="Ohji S."/>
            <person name="Hamada M."/>
            <person name="Tamura T."/>
            <person name="Yamazoe A."/>
            <person name="Yamazaki S."/>
            <person name="Fujita N."/>
        </authorList>
    </citation>
    <scope>NUCLEOTIDE SEQUENCE [LARGE SCALE GENOMIC DNA]</scope>
    <source>
        <strain evidence="2 3">NBRC 108243</strain>
    </source>
</reference>
<evidence type="ECO:0000256" key="1">
    <source>
        <dbReference type="SAM" id="MobiDB-lite"/>
    </source>
</evidence>
<accession>M0QLM9</accession>
<feature type="compositionally biased region" description="Basic and acidic residues" evidence="1">
    <location>
        <begin position="53"/>
        <end position="74"/>
    </location>
</feature>
<feature type="region of interest" description="Disordered" evidence="1">
    <location>
        <begin position="49"/>
        <end position="74"/>
    </location>
</feature>
<dbReference type="eggNOG" id="ENOG5032CEG">
    <property type="taxonomic scope" value="Bacteria"/>
</dbReference>
<evidence type="ECO:0008006" key="4">
    <source>
        <dbReference type="Google" id="ProtNLM"/>
    </source>
</evidence>
<comment type="caution">
    <text evidence="2">The sequence shown here is derived from an EMBL/GenBank/DDBJ whole genome shotgun (WGS) entry which is preliminary data.</text>
</comment>
<gene>
    <name evidence="2" type="ORF">GS4_26_00170</name>
</gene>
<evidence type="ECO:0000313" key="3">
    <source>
        <dbReference type="Proteomes" id="UP000011666"/>
    </source>
</evidence>
<dbReference type="AlphaFoldDB" id="M0QLM9"/>
<dbReference type="EMBL" id="BANX01000026">
    <property type="protein sequence ID" value="GAC69570.1"/>
    <property type="molecule type" value="Genomic_DNA"/>
</dbReference>
<dbReference type="STRING" id="1223545.GS4_26_00170"/>
<sequence length="74" mass="8160">MWRESMTAPHTRTEDEILSAATAGHIMAGMPPTAGDADAARRVLRGHTSVAEELTKLRDERSTSRTAPRRSDDR</sequence>
<proteinExistence type="predicted"/>
<dbReference type="Proteomes" id="UP000011666">
    <property type="component" value="Unassembled WGS sequence"/>
</dbReference>
<name>M0QLM9_9ACTN</name>
<protein>
    <recommendedName>
        <fullName evidence="4">Antitoxin VbhA domain-containing protein</fullName>
    </recommendedName>
</protein>
<keyword evidence="3" id="KW-1185">Reference proteome</keyword>
<evidence type="ECO:0000313" key="2">
    <source>
        <dbReference type="EMBL" id="GAC69570.1"/>
    </source>
</evidence>
<organism evidence="2 3">
    <name type="scientific">Gordonia soli NBRC 108243</name>
    <dbReference type="NCBI Taxonomy" id="1223545"/>
    <lineage>
        <taxon>Bacteria</taxon>
        <taxon>Bacillati</taxon>
        <taxon>Actinomycetota</taxon>
        <taxon>Actinomycetes</taxon>
        <taxon>Mycobacteriales</taxon>
        <taxon>Gordoniaceae</taxon>
        <taxon>Gordonia</taxon>
    </lineage>
</organism>